<proteinExistence type="inferred from homology"/>
<evidence type="ECO:0000256" key="1">
    <source>
        <dbReference type="ARBA" id="ARBA00006295"/>
    </source>
</evidence>
<reference evidence="3 4" key="1">
    <citation type="submission" date="2024-02" db="EMBL/GenBank/DDBJ databases">
        <title>Deinococcus xinjiangensis NBRC 107630.</title>
        <authorList>
            <person name="Ichikawa N."/>
            <person name="Katano-Makiyama Y."/>
            <person name="Hidaka K."/>
        </authorList>
    </citation>
    <scope>NUCLEOTIDE SEQUENCE [LARGE SCALE GENOMIC DNA]</scope>
    <source>
        <strain evidence="3 4">NBRC 107630</strain>
    </source>
</reference>
<name>A0ABP9V8S6_9DEIO</name>
<organism evidence="3 4">
    <name type="scientific">Deinococcus xinjiangensis</name>
    <dbReference type="NCBI Taxonomy" id="457454"/>
    <lineage>
        <taxon>Bacteria</taxon>
        <taxon>Thermotogati</taxon>
        <taxon>Deinococcota</taxon>
        <taxon>Deinococci</taxon>
        <taxon>Deinococcales</taxon>
        <taxon>Deinococcaceae</taxon>
        <taxon>Deinococcus</taxon>
    </lineage>
</organism>
<evidence type="ECO:0000313" key="3">
    <source>
        <dbReference type="EMBL" id="GAA5501101.1"/>
    </source>
</evidence>
<dbReference type="EMBL" id="BAABRN010000006">
    <property type="protein sequence ID" value="GAA5501101.1"/>
    <property type="molecule type" value="Genomic_DNA"/>
</dbReference>
<keyword evidence="4" id="KW-1185">Reference proteome</keyword>
<dbReference type="Gene3D" id="3.90.1530.30">
    <property type="match status" value="1"/>
</dbReference>
<comment type="similarity">
    <text evidence="1">Belongs to the ParB family.</text>
</comment>
<dbReference type="Proteomes" id="UP001458946">
    <property type="component" value="Unassembled WGS sequence"/>
</dbReference>
<dbReference type="PANTHER" id="PTHR33375">
    <property type="entry name" value="CHROMOSOME-PARTITIONING PROTEIN PARB-RELATED"/>
    <property type="match status" value="1"/>
</dbReference>
<comment type="caution">
    <text evidence="3">The sequence shown here is derived from an EMBL/GenBank/DDBJ whole genome shotgun (WGS) entry which is preliminary data.</text>
</comment>
<dbReference type="InterPro" id="IPR003115">
    <property type="entry name" value="ParB_N"/>
</dbReference>
<dbReference type="SUPFAM" id="SSF110849">
    <property type="entry name" value="ParB/Sulfiredoxin"/>
    <property type="match status" value="1"/>
</dbReference>
<dbReference type="RefSeq" id="WP_353541075.1">
    <property type="nucleotide sequence ID" value="NZ_BAABRN010000006.1"/>
</dbReference>
<dbReference type="InterPro" id="IPR004437">
    <property type="entry name" value="ParB/RepB/Spo0J"/>
</dbReference>
<gene>
    <name evidence="3" type="primary">noc_2</name>
    <name evidence="3" type="ORF">Dxin01_00832</name>
</gene>
<dbReference type="Gene3D" id="1.10.10.2830">
    <property type="match status" value="1"/>
</dbReference>
<dbReference type="PANTHER" id="PTHR33375:SF7">
    <property type="entry name" value="CHROMOSOME 2-PARTITIONING PROTEIN PARB-RELATED"/>
    <property type="match status" value="1"/>
</dbReference>
<dbReference type="SMART" id="SM00470">
    <property type="entry name" value="ParB"/>
    <property type="match status" value="1"/>
</dbReference>
<dbReference type="Pfam" id="PF02195">
    <property type="entry name" value="ParB_N"/>
    <property type="match status" value="1"/>
</dbReference>
<feature type="domain" description="ParB-like N-terminal" evidence="2">
    <location>
        <begin position="29"/>
        <end position="125"/>
    </location>
</feature>
<sequence length="300" mass="33239">MTPTKRAFRPMIPGIGGELAELMGRKRLQEVPLTSIHIAPGHNPRGRLNSQVFSDEALADLAESIKEKGVLQPIWLRQDGERHILIAGERRFRAAGLAGLQFIPALLFGEMSGAQALELAIIENAQREELSLVEQTFAGFQMMEHLTGMDQAEVVSYLHRVRKGRQADTFGLSALLRVTYGSDVSVWSQQRSKILALTDLERQAVESGKMPAKSLYPLQKLKDAEARKKLFMQALEGGWSHQQVKATVDALSHQHIQKKADLTKVLNRALPQLKALDGAKALRAQELLAELTTLLDENTA</sequence>
<evidence type="ECO:0000313" key="4">
    <source>
        <dbReference type="Proteomes" id="UP001458946"/>
    </source>
</evidence>
<dbReference type="NCBIfam" id="TIGR00180">
    <property type="entry name" value="parB_part"/>
    <property type="match status" value="1"/>
</dbReference>
<protein>
    <submittedName>
        <fullName evidence="3">Nucleoid occlusion protein</fullName>
    </submittedName>
</protein>
<dbReference type="InterPro" id="IPR050336">
    <property type="entry name" value="Chromosome_partition/occlusion"/>
</dbReference>
<accession>A0ABP9V8S6</accession>
<dbReference type="InterPro" id="IPR036086">
    <property type="entry name" value="ParB/Sulfiredoxin_sf"/>
</dbReference>
<evidence type="ECO:0000259" key="2">
    <source>
        <dbReference type="SMART" id="SM00470"/>
    </source>
</evidence>